<dbReference type="HAMAP" id="MF_00745">
    <property type="entry name" value="SprT_like"/>
    <property type="match status" value="1"/>
</dbReference>
<dbReference type="Pfam" id="PF10263">
    <property type="entry name" value="SprT-like"/>
    <property type="match status" value="1"/>
</dbReference>
<dbReference type="GO" id="GO:0006950">
    <property type="term" value="P:response to stress"/>
    <property type="evidence" value="ECO:0007669"/>
    <property type="project" value="UniProtKB-ARBA"/>
</dbReference>
<dbReference type="GO" id="GO:0008270">
    <property type="term" value="F:zinc ion binding"/>
    <property type="evidence" value="ECO:0007669"/>
    <property type="project" value="UniProtKB-UniRule"/>
</dbReference>
<evidence type="ECO:0000256" key="2">
    <source>
        <dbReference type="ARBA" id="ARBA00022723"/>
    </source>
</evidence>
<feature type="domain" description="SprT-like" evidence="5">
    <location>
        <begin position="4"/>
        <end position="149"/>
    </location>
</feature>
<evidence type="ECO:0000256" key="4">
    <source>
        <dbReference type="HAMAP-Rule" id="MF_00745"/>
    </source>
</evidence>
<evidence type="ECO:0000256" key="1">
    <source>
        <dbReference type="ARBA" id="ARBA00022490"/>
    </source>
</evidence>
<evidence type="ECO:0000313" key="7">
    <source>
        <dbReference type="Proteomes" id="UP000247476"/>
    </source>
</evidence>
<dbReference type="Proteomes" id="UP000247476">
    <property type="component" value="Unassembled WGS sequence"/>
</dbReference>
<dbReference type="SMART" id="SM00731">
    <property type="entry name" value="SprT"/>
    <property type="match status" value="1"/>
</dbReference>
<comment type="similarity">
    <text evidence="4">Belongs to the SprT family.</text>
</comment>
<dbReference type="InterPro" id="IPR023524">
    <property type="entry name" value="Uncharacterised_SprT-like"/>
</dbReference>
<sequence length="157" mass="18716">MDDALLQQWVERISLQDFKRPFLHRATFNRRLRSTGGRYFMKSHDIDISWHHYEAFGAEEVEKIIKHELCHYHLHLQRKGYRHQDADFKKLLAEVGGSRYCQSLGPRKRAQAYKYKLECVSCGTSYMRKRRMDPRKYACGKCRGRLKLIPLDLPAEK</sequence>
<evidence type="ECO:0000313" key="6">
    <source>
        <dbReference type="EMBL" id="PYI52950.1"/>
    </source>
</evidence>
<dbReference type="OrthoDB" id="9799909at2"/>
<proteinExistence type="inferred from homology"/>
<dbReference type="NCBIfam" id="NF003339">
    <property type="entry name" value="PRK04351.1"/>
    <property type="match status" value="1"/>
</dbReference>
<dbReference type="InterPro" id="IPR035240">
    <property type="entry name" value="SprT_Zn_ribbon"/>
</dbReference>
<keyword evidence="7" id="KW-1185">Reference proteome</keyword>
<accession>A0A2V5KFS0</accession>
<dbReference type="AlphaFoldDB" id="A0A2V5KFS0"/>
<feature type="binding site" evidence="4">
    <location>
        <position position="71"/>
    </location>
    <ligand>
        <name>Zn(2+)</name>
        <dbReference type="ChEBI" id="CHEBI:29105"/>
    </ligand>
</feature>
<comment type="cofactor">
    <cofactor evidence="4">
        <name>Zn(2+)</name>
        <dbReference type="ChEBI" id="CHEBI:29105"/>
    </cofactor>
    <text evidence="4">Binds 1 zinc ion.</text>
</comment>
<feature type="active site" evidence="4">
    <location>
        <position position="68"/>
    </location>
</feature>
<keyword evidence="3 4" id="KW-0862">Zinc</keyword>
<comment type="subcellular location">
    <subcellularLocation>
        <location evidence="4">Cytoplasm</location>
    </subcellularLocation>
</comment>
<evidence type="ECO:0000256" key="3">
    <source>
        <dbReference type="ARBA" id="ARBA00022833"/>
    </source>
</evidence>
<dbReference type="Pfam" id="PF17283">
    <property type="entry name" value="Zn_ribbon_SprT"/>
    <property type="match status" value="1"/>
</dbReference>
<evidence type="ECO:0000259" key="5">
    <source>
        <dbReference type="SMART" id="SM00731"/>
    </source>
</evidence>
<keyword evidence="2 4" id="KW-0479">Metal-binding</keyword>
<dbReference type="GO" id="GO:0005737">
    <property type="term" value="C:cytoplasm"/>
    <property type="evidence" value="ECO:0007669"/>
    <property type="project" value="UniProtKB-SubCell"/>
</dbReference>
<comment type="caution">
    <text evidence="6">The sequence shown here is derived from an EMBL/GenBank/DDBJ whole genome shotgun (WGS) entry which is preliminary data.</text>
</comment>
<name>A0A2V5KFS0_9BACL</name>
<organism evidence="6 7">
    <name type="scientific">Paenibacillus flagellatus</name>
    <dbReference type="NCBI Taxonomy" id="2211139"/>
    <lineage>
        <taxon>Bacteria</taxon>
        <taxon>Bacillati</taxon>
        <taxon>Bacillota</taxon>
        <taxon>Bacilli</taxon>
        <taxon>Bacillales</taxon>
        <taxon>Paenibacillaceae</taxon>
        <taxon>Paenibacillus</taxon>
    </lineage>
</organism>
<dbReference type="InterPro" id="IPR006640">
    <property type="entry name" value="SprT-like_domain"/>
</dbReference>
<feature type="binding site" evidence="4">
    <location>
        <position position="67"/>
    </location>
    <ligand>
        <name>Zn(2+)</name>
        <dbReference type="ChEBI" id="CHEBI:29105"/>
    </ligand>
</feature>
<protein>
    <recommendedName>
        <fullName evidence="4">Protein SprT-like</fullName>
    </recommendedName>
</protein>
<gene>
    <name evidence="6" type="ORF">DLM86_18255</name>
</gene>
<dbReference type="EMBL" id="QJVJ01000008">
    <property type="protein sequence ID" value="PYI52950.1"/>
    <property type="molecule type" value="Genomic_DNA"/>
</dbReference>
<keyword evidence="1 4" id="KW-0963">Cytoplasm</keyword>
<dbReference type="RefSeq" id="WP_110841499.1">
    <property type="nucleotide sequence ID" value="NZ_QJVJ01000008.1"/>
</dbReference>
<reference evidence="6 7" key="1">
    <citation type="submission" date="2018-05" db="EMBL/GenBank/DDBJ databases">
        <title>Paenibacillus flagellatus sp. nov., isolated from selenium mineral soil.</title>
        <authorList>
            <person name="Dai X."/>
        </authorList>
    </citation>
    <scope>NUCLEOTIDE SEQUENCE [LARGE SCALE GENOMIC DNA]</scope>
    <source>
        <strain evidence="6 7">DXL2</strain>
    </source>
</reference>